<evidence type="ECO:0000313" key="3">
    <source>
        <dbReference type="Proteomes" id="UP000597877"/>
    </source>
</evidence>
<dbReference type="PANTHER" id="PTHR34215:SF1">
    <property type="entry name" value="YLXR DOMAIN-CONTAINING PROTEIN"/>
    <property type="match status" value="1"/>
</dbReference>
<proteinExistence type="predicted"/>
<name>A0ABR7F024_9FIRM</name>
<dbReference type="SUPFAM" id="SSF64376">
    <property type="entry name" value="YlxR-like"/>
    <property type="match status" value="1"/>
</dbReference>
<accession>A0ABR7F024</accession>
<dbReference type="InterPro" id="IPR037465">
    <property type="entry name" value="YlxR"/>
</dbReference>
<feature type="domain" description="YlxR" evidence="1">
    <location>
        <begin position="10"/>
        <end position="85"/>
    </location>
</feature>
<evidence type="ECO:0000259" key="1">
    <source>
        <dbReference type="Pfam" id="PF04296"/>
    </source>
</evidence>
<protein>
    <submittedName>
        <fullName evidence="2">YlxR family protein</fullName>
    </submittedName>
</protein>
<dbReference type="CDD" id="cd00279">
    <property type="entry name" value="YlxR"/>
    <property type="match status" value="1"/>
</dbReference>
<organism evidence="2 3">
    <name type="scientific">Eubacterium segne</name>
    <dbReference type="NCBI Taxonomy" id="2763045"/>
    <lineage>
        <taxon>Bacteria</taxon>
        <taxon>Bacillati</taxon>
        <taxon>Bacillota</taxon>
        <taxon>Clostridia</taxon>
        <taxon>Eubacteriales</taxon>
        <taxon>Eubacteriaceae</taxon>
        <taxon>Eubacterium</taxon>
    </lineage>
</organism>
<dbReference type="InterPro" id="IPR035931">
    <property type="entry name" value="YlxR-like_sf"/>
</dbReference>
<dbReference type="InterPro" id="IPR007393">
    <property type="entry name" value="YlxR_dom"/>
</dbReference>
<dbReference type="Proteomes" id="UP000597877">
    <property type="component" value="Unassembled WGS sequence"/>
</dbReference>
<dbReference type="RefSeq" id="WP_021953362.1">
    <property type="nucleotide sequence ID" value="NZ_JACOOZ010000002.1"/>
</dbReference>
<sequence length="92" mass="10423">MGQVKKIPTRTCTGCRQVKNKKDLIRVVRDKEGNVFVDVTGRQNGRGAYICPNEECLEKAVKNKGLEKTLKISQISEEVYQQLKKELGDVNE</sequence>
<dbReference type="EMBL" id="JACOOZ010000002">
    <property type="protein sequence ID" value="MBC5666944.1"/>
    <property type="molecule type" value="Genomic_DNA"/>
</dbReference>
<evidence type="ECO:0000313" key="2">
    <source>
        <dbReference type="EMBL" id="MBC5666944.1"/>
    </source>
</evidence>
<dbReference type="PANTHER" id="PTHR34215">
    <property type="entry name" value="BLL0784 PROTEIN"/>
    <property type="match status" value="1"/>
</dbReference>
<reference evidence="2 3" key="1">
    <citation type="submission" date="2020-08" db="EMBL/GenBank/DDBJ databases">
        <title>Genome public.</title>
        <authorList>
            <person name="Liu C."/>
            <person name="Sun Q."/>
        </authorList>
    </citation>
    <scope>NUCLEOTIDE SEQUENCE [LARGE SCALE GENOMIC DNA]</scope>
    <source>
        <strain evidence="2 3">BX4</strain>
    </source>
</reference>
<dbReference type="NCBIfam" id="NF047356">
    <property type="entry name" value="RNA_bind_RnpM"/>
    <property type="match status" value="1"/>
</dbReference>
<gene>
    <name evidence="2" type="ORF">H8S00_02910</name>
</gene>
<comment type="caution">
    <text evidence="2">The sequence shown here is derived from an EMBL/GenBank/DDBJ whole genome shotgun (WGS) entry which is preliminary data.</text>
</comment>
<dbReference type="Gene3D" id="3.30.1230.10">
    <property type="entry name" value="YlxR-like"/>
    <property type="match status" value="1"/>
</dbReference>
<keyword evidence="3" id="KW-1185">Reference proteome</keyword>
<dbReference type="Pfam" id="PF04296">
    <property type="entry name" value="YlxR"/>
    <property type="match status" value="1"/>
</dbReference>